<dbReference type="PANTHER" id="PTHR30572:SF18">
    <property type="entry name" value="ABC-TYPE MACROLIDE FAMILY EXPORT SYSTEM PERMEASE COMPONENT 2"/>
    <property type="match status" value="1"/>
</dbReference>
<comment type="caution">
    <text evidence="9">The sequence shown here is derived from an EMBL/GenBank/DDBJ whole genome shotgun (WGS) entry which is preliminary data.</text>
</comment>
<organism evidence="9 10">
    <name type="scientific">Roseivirga echinicomitans</name>
    <dbReference type="NCBI Taxonomy" id="296218"/>
    <lineage>
        <taxon>Bacteria</taxon>
        <taxon>Pseudomonadati</taxon>
        <taxon>Bacteroidota</taxon>
        <taxon>Cytophagia</taxon>
        <taxon>Cytophagales</taxon>
        <taxon>Roseivirgaceae</taxon>
        <taxon>Roseivirga</taxon>
    </lineage>
</organism>
<keyword evidence="10" id="KW-1185">Reference proteome</keyword>
<keyword evidence="3 6" id="KW-0812">Transmembrane</keyword>
<evidence type="ECO:0000256" key="2">
    <source>
        <dbReference type="ARBA" id="ARBA00022475"/>
    </source>
</evidence>
<reference evidence="9 10" key="1">
    <citation type="submission" date="2016-01" db="EMBL/GenBank/DDBJ databases">
        <title>Genome sequencing of Roseivirga echinicomitans KMM 6058.</title>
        <authorList>
            <person name="Selvaratnam C."/>
            <person name="Thevarajoo S."/>
            <person name="Goh K.M."/>
            <person name="Ee R."/>
            <person name="Chan K.-G."/>
            <person name="Chong C.S."/>
        </authorList>
    </citation>
    <scope>NUCLEOTIDE SEQUENCE [LARGE SCALE GENOMIC DNA]</scope>
    <source>
        <strain evidence="9 10">KMM 6058</strain>
    </source>
</reference>
<feature type="transmembrane region" description="Helical" evidence="6">
    <location>
        <begin position="751"/>
        <end position="770"/>
    </location>
</feature>
<feature type="transmembrane region" description="Helical" evidence="6">
    <location>
        <begin position="705"/>
        <end position="731"/>
    </location>
</feature>
<dbReference type="OrthoDB" id="975865at2"/>
<dbReference type="GO" id="GO:0022857">
    <property type="term" value="F:transmembrane transporter activity"/>
    <property type="evidence" value="ECO:0007669"/>
    <property type="project" value="TreeGrafter"/>
</dbReference>
<feature type="transmembrane region" description="Helical" evidence="6">
    <location>
        <begin position="21"/>
        <end position="41"/>
    </location>
</feature>
<dbReference type="EMBL" id="LRDB01000050">
    <property type="protein sequence ID" value="KYG72723.1"/>
    <property type="molecule type" value="Genomic_DNA"/>
</dbReference>
<evidence type="ECO:0000256" key="1">
    <source>
        <dbReference type="ARBA" id="ARBA00004651"/>
    </source>
</evidence>
<dbReference type="InterPro" id="IPR025857">
    <property type="entry name" value="MacB_PCD"/>
</dbReference>
<accession>A0A150X1X3</accession>
<name>A0A150X1X3_9BACT</name>
<dbReference type="Proteomes" id="UP000075615">
    <property type="component" value="Unassembled WGS sequence"/>
</dbReference>
<evidence type="ECO:0000256" key="3">
    <source>
        <dbReference type="ARBA" id="ARBA00022692"/>
    </source>
</evidence>
<evidence type="ECO:0000313" key="9">
    <source>
        <dbReference type="EMBL" id="KYG72723.1"/>
    </source>
</evidence>
<evidence type="ECO:0000259" key="7">
    <source>
        <dbReference type="Pfam" id="PF02687"/>
    </source>
</evidence>
<dbReference type="InterPro" id="IPR003838">
    <property type="entry name" value="ABC3_permease_C"/>
</dbReference>
<keyword evidence="2" id="KW-1003">Cell membrane</keyword>
<feature type="domain" description="MacB-like periplasmic core" evidence="8">
    <location>
        <begin position="20"/>
        <end position="228"/>
    </location>
</feature>
<proteinExistence type="predicted"/>
<sequence length="784" mass="86736">MLRNYIKSAFTNLKRNTGYTLLMIFSLALGMYCFVMAGLYVRYEYSRNLNHANADRVYRVMLDYERYHQYISADMVAEMPNVSPDIEAVNVINSYNGEVYLSKDEQSFIRQAKAFYTDANVFDVFSFPLKYGNPENALVGTGKIVISNFLSERLFPNENPVGKEVLVHEKGTFLISGVLEEVSELSILNPGIFFSMDQFVADTKASGNTDAMLTHVLLKEGADLNRFKVSLLRTAQTMAPTEGLKGIYTEKLADAYWGNSIYDYGAQYYSLFGASKKMIKTVLYVSIGVLLCAFLGYVAIALSLSLKRAKEVGVRKVNGANVSTIRSQFLVESVIYAAVSLLLTVVALEISGKWVSDLLQVPIGLRMDQPEVIVLLIAFTLFTGLIAGLYPAFIVSKLNPVKVLSGFSSPTGSGFVMKRVLLTTQFVITICLVFGVYVLKLQVSEMAQFDNGYTTENILSFDNTNPEMKKNSTVLLESLRSVSGVVEVAKGPFPLNFNGFSKVKIQIGDSLIQDNPSRIFVSENFFETMEIKLLEGGSFNGVSDESSCLINESFVAQHGLVNPLGMTLSVDGKPRIVIGVVSNYADWGVSNPTPMSHVFLPAVDTKFHSYLLKISDNNQASVMAQLEAVWETFDPVKDSRIYALSDRVQGSVQKVSKISTLFSILAGVVLLLSFMNLFGMAIMFANSKMKAVSIRKILGASVPELLGRLSLPFLYSLIIALLIALPIGYYLMEQYLQDYAVRISLNASQGLIAGVFMIVLLFVVIGFKMLQFSKTNPVEVLRKE</sequence>
<feature type="domain" description="ABC3 transporter permease C-terminal" evidence="7">
    <location>
        <begin position="285"/>
        <end position="400"/>
    </location>
</feature>
<dbReference type="Pfam" id="PF02687">
    <property type="entry name" value="FtsX"/>
    <property type="match status" value="1"/>
</dbReference>
<feature type="transmembrane region" description="Helical" evidence="6">
    <location>
        <begin position="661"/>
        <end position="684"/>
    </location>
</feature>
<evidence type="ECO:0000259" key="8">
    <source>
        <dbReference type="Pfam" id="PF12704"/>
    </source>
</evidence>
<gene>
    <name evidence="9" type="ORF">AWN68_08425</name>
</gene>
<feature type="transmembrane region" description="Helical" evidence="6">
    <location>
        <begin position="372"/>
        <end position="395"/>
    </location>
</feature>
<keyword evidence="4 6" id="KW-1133">Transmembrane helix</keyword>
<protein>
    <submittedName>
        <fullName evidence="9">Uncharacterized protein</fullName>
    </submittedName>
</protein>
<dbReference type="RefSeq" id="WP_068417148.1">
    <property type="nucleotide sequence ID" value="NZ_LRDB01000050.1"/>
</dbReference>
<dbReference type="AlphaFoldDB" id="A0A150X1X3"/>
<feature type="transmembrane region" description="Helical" evidence="6">
    <location>
        <begin position="282"/>
        <end position="306"/>
    </location>
</feature>
<feature type="domain" description="MacB-like periplasmic core" evidence="8">
    <location>
        <begin position="504"/>
        <end position="628"/>
    </location>
</feature>
<evidence type="ECO:0000256" key="4">
    <source>
        <dbReference type="ARBA" id="ARBA00022989"/>
    </source>
</evidence>
<dbReference type="STRING" id="296218.AWN68_08425"/>
<keyword evidence="5 6" id="KW-0472">Membrane</keyword>
<evidence type="ECO:0000313" key="10">
    <source>
        <dbReference type="Proteomes" id="UP000075615"/>
    </source>
</evidence>
<feature type="transmembrane region" description="Helical" evidence="6">
    <location>
        <begin position="416"/>
        <end position="439"/>
    </location>
</feature>
<evidence type="ECO:0000256" key="5">
    <source>
        <dbReference type="ARBA" id="ARBA00023136"/>
    </source>
</evidence>
<evidence type="ECO:0000256" key="6">
    <source>
        <dbReference type="SAM" id="Phobius"/>
    </source>
</evidence>
<dbReference type="InterPro" id="IPR050250">
    <property type="entry name" value="Macrolide_Exporter_MacB"/>
</dbReference>
<dbReference type="Pfam" id="PF12704">
    <property type="entry name" value="MacB_PCD"/>
    <property type="match status" value="2"/>
</dbReference>
<comment type="subcellular location">
    <subcellularLocation>
        <location evidence="1">Cell membrane</location>
        <topology evidence="1">Multi-pass membrane protein</topology>
    </subcellularLocation>
</comment>
<dbReference type="PANTHER" id="PTHR30572">
    <property type="entry name" value="MEMBRANE COMPONENT OF TRANSPORTER-RELATED"/>
    <property type="match status" value="1"/>
</dbReference>
<feature type="transmembrane region" description="Helical" evidence="6">
    <location>
        <begin position="334"/>
        <end position="352"/>
    </location>
</feature>
<dbReference type="GO" id="GO:0005886">
    <property type="term" value="C:plasma membrane"/>
    <property type="evidence" value="ECO:0007669"/>
    <property type="project" value="UniProtKB-SubCell"/>
</dbReference>